<dbReference type="OrthoDB" id="6769865at2759"/>
<evidence type="ECO:0000313" key="3">
    <source>
        <dbReference type="EMBL" id="CAG7728905.1"/>
    </source>
</evidence>
<evidence type="ECO:0000256" key="1">
    <source>
        <dbReference type="SAM" id="Coils"/>
    </source>
</evidence>
<dbReference type="PANTHER" id="PTHR37445:SF3">
    <property type="entry name" value="ZINC FINGER PHD-TYPE DOMAIN-CONTAINING PROTEIN"/>
    <property type="match status" value="1"/>
</dbReference>
<evidence type="ECO:0000256" key="2">
    <source>
        <dbReference type="SAM" id="MobiDB-lite"/>
    </source>
</evidence>
<sequence length="274" mass="31569">MENGGIPVVEGNGQPGKVITLNNLYLLMVENHRKLDDNQRKLDENHRKLEKKLEDTLTETSAELARKIQESNEALLKWVTKVEEDQMAIRQDLAKHVDEISTTVKGFNTAVTTEIREEIIEFERRKQRQNNFIIFGMEEKDEQIDAKFVGTLISKLCPGETMKTRIFRIGKPGVFPRKARPVLVSMDKLRDTRGVLNAAKSKMRIMPEYSRITLKQDLTKKQREEWQYRGAQKESNANLQSEVETPGRAVVTGVKRRIQFRGGPEPRDPKISKK</sequence>
<accession>A0A8J2KN21</accession>
<organism evidence="3 4">
    <name type="scientific">Allacma fusca</name>
    <dbReference type="NCBI Taxonomy" id="39272"/>
    <lineage>
        <taxon>Eukaryota</taxon>
        <taxon>Metazoa</taxon>
        <taxon>Ecdysozoa</taxon>
        <taxon>Arthropoda</taxon>
        <taxon>Hexapoda</taxon>
        <taxon>Collembola</taxon>
        <taxon>Symphypleona</taxon>
        <taxon>Sminthuridae</taxon>
        <taxon>Allacma</taxon>
    </lineage>
</organism>
<dbReference type="Proteomes" id="UP000708208">
    <property type="component" value="Unassembled WGS sequence"/>
</dbReference>
<name>A0A8J2KN21_9HEXA</name>
<dbReference type="PANTHER" id="PTHR37445">
    <property type="entry name" value="PROTEIN CBG24663"/>
    <property type="match status" value="1"/>
</dbReference>
<comment type="caution">
    <text evidence="3">The sequence shown here is derived from an EMBL/GenBank/DDBJ whole genome shotgun (WGS) entry which is preliminary data.</text>
</comment>
<keyword evidence="4" id="KW-1185">Reference proteome</keyword>
<protein>
    <submittedName>
        <fullName evidence="3">Uncharacterized protein</fullName>
    </submittedName>
</protein>
<feature type="coiled-coil region" evidence="1">
    <location>
        <begin position="32"/>
        <end position="70"/>
    </location>
</feature>
<proteinExistence type="predicted"/>
<dbReference type="EMBL" id="CAJVCH010170370">
    <property type="protein sequence ID" value="CAG7728905.1"/>
    <property type="molecule type" value="Genomic_DNA"/>
</dbReference>
<gene>
    <name evidence="3" type="ORF">AFUS01_LOCUS17653</name>
</gene>
<reference evidence="3" key="1">
    <citation type="submission" date="2021-06" db="EMBL/GenBank/DDBJ databases">
        <authorList>
            <person name="Hodson N. C."/>
            <person name="Mongue J. A."/>
            <person name="Jaron S. K."/>
        </authorList>
    </citation>
    <scope>NUCLEOTIDE SEQUENCE</scope>
</reference>
<feature type="compositionally biased region" description="Basic and acidic residues" evidence="2">
    <location>
        <begin position="264"/>
        <end position="274"/>
    </location>
</feature>
<feature type="compositionally biased region" description="Polar residues" evidence="2">
    <location>
        <begin position="233"/>
        <end position="243"/>
    </location>
</feature>
<feature type="region of interest" description="Disordered" evidence="2">
    <location>
        <begin position="229"/>
        <end position="274"/>
    </location>
</feature>
<evidence type="ECO:0000313" key="4">
    <source>
        <dbReference type="Proteomes" id="UP000708208"/>
    </source>
</evidence>
<keyword evidence="1" id="KW-0175">Coiled coil</keyword>
<dbReference type="AlphaFoldDB" id="A0A8J2KN21"/>